<dbReference type="EMBL" id="JAEDAL010000001">
    <property type="protein sequence ID" value="MBH9551325.1"/>
    <property type="molecule type" value="Genomic_DNA"/>
</dbReference>
<dbReference type="Gene3D" id="3.30.700.10">
    <property type="entry name" value="Glycoprotein, Type 4 Pilin"/>
    <property type="match status" value="1"/>
</dbReference>
<keyword evidence="1" id="KW-0472">Membrane</keyword>
<dbReference type="PROSITE" id="PS00409">
    <property type="entry name" value="PROKAR_NTER_METHYL"/>
    <property type="match status" value="1"/>
</dbReference>
<evidence type="ECO:0000256" key="1">
    <source>
        <dbReference type="SAM" id="Phobius"/>
    </source>
</evidence>
<evidence type="ECO:0000313" key="2">
    <source>
        <dbReference type="EMBL" id="MBH9551325.1"/>
    </source>
</evidence>
<dbReference type="AlphaFoldDB" id="A0A931IUN6"/>
<organism evidence="2 3">
    <name type="scientific">Inhella gelatinilytica</name>
    <dbReference type="NCBI Taxonomy" id="2795030"/>
    <lineage>
        <taxon>Bacteria</taxon>
        <taxon>Pseudomonadati</taxon>
        <taxon>Pseudomonadota</taxon>
        <taxon>Betaproteobacteria</taxon>
        <taxon>Burkholderiales</taxon>
        <taxon>Sphaerotilaceae</taxon>
        <taxon>Inhella</taxon>
    </lineage>
</organism>
<protein>
    <submittedName>
        <fullName evidence="2">Prepilin-type N-terminal cleavage/methylation domain-containing protein</fullName>
    </submittedName>
</protein>
<evidence type="ECO:0000313" key="3">
    <source>
        <dbReference type="Proteomes" id="UP000620139"/>
    </source>
</evidence>
<sequence length="283" mass="29630">MNTQHRGFSLVELIVVIVILGVIAATATVFVKPAAEGFVAQRDRSTLQSAAQSALHVMARDLRLALPNSLRRPADACFELVPTVGGGRYRMGPDIDAPCTGAADCAAVLDPSTTTTTFDVLGPVTGRLLTGDWIVVGNQNGDEFYGGSNRSAVVALGSAGAYGSQRVQINPLQFPLGYAGGRFQVVNPSEASVFFVCANAGVDAQGNGTGTLYRQTSTAPSSSYPSSCPGAGGEVLATQVADCGFEYNNTSLTEQGLMSLRLVLQRRGETISLRQQAQVVNRP</sequence>
<accession>A0A931IUN6</accession>
<dbReference type="Pfam" id="PF07963">
    <property type="entry name" value="N_methyl"/>
    <property type="match status" value="1"/>
</dbReference>
<dbReference type="InterPro" id="IPR012902">
    <property type="entry name" value="N_methyl_site"/>
</dbReference>
<keyword evidence="1" id="KW-0812">Transmembrane</keyword>
<dbReference type="Proteomes" id="UP000620139">
    <property type="component" value="Unassembled WGS sequence"/>
</dbReference>
<feature type="transmembrane region" description="Helical" evidence="1">
    <location>
        <begin position="7"/>
        <end position="31"/>
    </location>
</feature>
<gene>
    <name evidence="2" type="ORF">I7X43_00575</name>
</gene>
<dbReference type="SUPFAM" id="SSF54523">
    <property type="entry name" value="Pili subunits"/>
    <property type="match status" value="1"/>
</dbReference>
<dbReference type="InterPro" id="IPR045584">
    <property type="entry name" value="Pilin-like"/>
</dbReference>
<comment type="caution">
    <text evidence="2">The sequence shown here is derived from an EMBL/GenBank/DDBJ whole genome shotgun (WGS) entry which is preliminary data.</text>
</comment>
<keyword evidence="3" id="KW-1185">Reference proteome</keyword>
<keyword evidence="1" id="KW-1133">Transmembrane helix</keyword>
<reference evidence="2" key="1">
    <citation type="submission" date="2020-12" db="EMBL/GenBank/DDBJ databases">
        <title>The genome sequence of Inhella sp. 4Y17.</title>
        <authorList>
            <person name="Liu Y."/>
        </authorList>
    </citation>
    <scope>NUCLEOTIDE SEQUENCE</scope>
    <source>
        <strain evidence="2">4Y10</strain>
    </source>
</reference>
<dbReference type="NCBIfam" id="TIGR02532">
    <property type="entry name" value="IV_pilin_GFxxxE"/>
    <property type="match status" value="1"/>
</dbReference>
<dbReference type="RefSeq" id="WP_198098944.1">
    <property type="nucleotide sequence ID" value="NZ_JAEDAL010000001.1"/>
</dbReference>
<proteinExistence type="predicted"/>
<name>A0A931IUN6_9BURK</name>